<feature type="signal peptide" evidence="1">
    <location>
        <begin position="1"/>
        <end position="21"/>
    </location>
</feature>
<evidence type="ECO:0000313" key="3">
    <source>
        <dbReference type="Proteomes" id="UP000256763"/>
    </source>
</evidence>
<name>A0A3E0WIV2_9GAMM</name>
<accession>A0A3E0WIV2</accession>
<sequence>MRLLGYPLCAAMLTAAGTASGADLRVEISNAETADGAVYFALYDSEPRFKEHDGIRLAVAKQWTSRPSVAFTDLPPGRYAVAVFQDINGNGELDTNLLGIPTEPFGFSRDATGNMGPPSFDDAAISLGEQSETLVIELRK</sequence>
<dbReference type="OrthoDB" id="9788332at2"/>
<dbReference type="InterPro" id="IPR018673">
    <property type="entry name" value="DUF2141"/>
</dbReference>
<proteinExistence type="predicted"/>
<protein>
    <recommendedName>
        <fullName evidence="4">DUF2141 domain-containing protein</fullName>
    </recommendedName>
</protein>
<gene>
    <name evidence="2" type="ORF">CAL65_21390</name>
</gene>
<evidence type="ECO:0000313" key="2">
    <source>
        <dbReference type="EMBL" id="RFA31795.1"/>
    </source>
</evidence>
<evidence type="ECO:0000256" key="1">
    <source>
        <dbReference type="SAM" id="SignalP"/>
    </source>
</evidence>
<dbReference type="EMBL" id="NFZW01000040">
    <property type="protein sequence ID" value="RFA31795.1"/>
    <property type="molecule type" value="Genomic_DNA"/>
</dbReference>
<evidence type="ECO:0008006" key="4">
    <source>
        <dbReference type="Google" id="ProtNLM"/>
    </source>
</evidence>
<dbReference type="Pfam" id="PF09912">
    <property type="entry name" value="DUF2141"/>
    <property type="match status" value="1"/>
</dbReference>
<dbReference type="RefSeq" id="WP_116304054.1">
    <property type="nucleotide sequence ID" value="NZ_NFZV01000038.1"/>
</dbReference>
<feature type="chain" id="PRO_5017772755" description="DUF2141 domain-containing protein" evidence="1">
    <location>
        <begin position="22"/>
        <end position="140"/>
    </location>
</feature>
<comment type="caution">
    <text evidence="2">The sequence shown here is derived from an EMBL/GenBank/DDBJ whole genome shotgun (WGS) entry which is preliminary data.</text>
</comment>
<keyword evidence="3" id="KW-1185">Reference proteome</keyword>
<dbReference type="AlphaFoldDB" id="A0A3E0WIV2"/>
<dbReference type="Proteomes" id="UP000256763">
    <property type="component" value="Unassembled WGS sequence"/>
</dbReference>
<keyword evidence="1" id="KW-0732">Signal</keyword>
<reference evidence="3" key="1">
    <citation type="submission" date="2017-05" db="EMBL/GenBank/DDBJ databases">
        <authorList>
            <person name="Sharma S."/>
            <person name="Sidhu C."/>
            <person name="Pinnaka A.K."/>
        </authorList>
    </citation>
    <scope>NUCLEOTIDE SEQUENCE [LARGE SCALE GENOMIC DNA]</scope>
    <source>
        <strain evidence="3">AK93</strain>
    </source>
</reference>
<organism evidence="2 3">
    <name type="scientific">Alkalilimnicola ehrlichii</name>
    <dbReference type="NCBI Taxonomy" id="351052"/>
    <lineage>
        <taxon>Bacteria</taxon>
        <taxon>Pseudomonadati</taxon>
        <taxon>Pseudomonadota</taxon>
        <taxon>Gammaproteobacteria</taxon>
        <taxon>Chromatiales</taxon>
        <taxon>Ectothiorhodospiraceae</taxon>
        <taxon>Alkalilimnicola</taxon>
    </lineage>
</organism>